<dbReference type="AlphaFoldDB" id="A9UYX1"/>
<name>A9UYX1_MONBE</name>
<proteinExistence type="predicted"/>
<evidence type="ECO:0000313" key="1">
    <source>
        <dbReference type="EMBL" id="EDQ89681.1"/>
    </source>
</evidence>
<dbReference type="InParanoid" id="A9UYX1"/>
<dbReference type="Proteomes" id="UP000001357">
    <property type="component" value="Unassembled WGS sequence"/>
</dbReference>
<keyword evidence="2" id="KW-1185">Reference proteome</keyword>
<organism evidence="1 2">
    <name type="scientific">Monosiga brevicollis</name>
    <name type="common">Choanoflagellate</name>
    <dbReference type="NCBI Taxonomy" id="81824"/>
    <lineage>
        <taxon>Eukaryota</taxon>
        <taxon>Choanoflagellata</taxon>
        <taxon>Craspedida</taxon>
        <taxon>Salpingoecidae</taxon>
        <taxon>Monosiga</taxon>
    </lineage>
</organism>
<dbReference type="EMBL" id="CH991550">
    <property type="protein sequence ID" value="EDQ89681.1"/>
    <property type="molecule type" value="Genomic_DNA"/>
</dbReference>
<dbReference type="GeneID" id="5890847"/>
<gene>
    <name evidence="1" type="ORF">MONBRDRAFT_8054</name>
</gene>
<protein>
    <submittedName>
        <fullName evidence="1">Uncharacterized protein</fullName>
    </submittedName>
</protein>
<dbReference type="RefSeq" id="XP_001745710.1">
    <property type="nucleotide sequence ID" value="XM_001745658.1"/>
</dbReference>
<accession>A9UYX1</accession>
<evidence type="ECO:0000313" key="2">
    <source>
        <dbReference type="Proteomes" id="UP000001357"/>
    </source>
</evidence>
<dbReference type="KEGG" id="mbr:MONBRDRAFT_8054"/>
<reference evidence="1 2" key="1">
    <citation type="journal article" date="2008" name="Nature">
        <title>The genome of the choanoflagellate Monosiga brevicollis and the origin of metazoans.</title>
        <authorList>
            <consortium name="JGI Sequencing"/>
            <person name="King N."/>
            <person name="Westbrook M.J."/>
            <person name="Young S.L."/>
            <person name="Kuo A."/>
            <person name="Abedin M."/>
            <person name="Chapman J."/>
            <person name="Fairclough S."/>
            <person name="Hellsten U."/>
            <person name="Isogai Y."/>
            <person name="Letunic I."/>
            <person name="Marr M."/>
            <person name="Pincus D."/>
            <person name="Putnam N."/>
            <person name="Rokas A."/>
            <person name="Wright K.J."/>
            <person name="Zuzow R."/>
            <person name="Dirks W."/>
            <person name="Good M."/>
            <person name="Goodstein D."/>
            <person name="Lemons D."/>
            <person name="Li W."/>
            <person name="Lyons J.B."/>
            <person name="Morris A."/>
            <person name="Nichols S."/>
            <person name="Richter D.J."/>
            <person name="Salamov A."/>
            <person name="Bork P."/>
            <person name="Lim W.A."/>
            <person name="Manning G."/>
            <person name="Miller W.T."/>
            <person name="McGinnis W."/>
            <person name="Shapiro H."/>
            <person name="Tjian R."/>
            <person name="Grigoriev I.V."/>
            <person name="Rokhsar D."/>
        </authorList>
    </citation>
    <scope>NUCLEOTIDE SEQUENCE [LARGE SCALE GENOMIC DNA]</scope>
    <source>
        <strain evidence="2">MX1 / ATCC 50154</strain>
    </source>
</reference>
<sequence>MTITQEDLLELKRHAPHFHILSAGEPKEAKALFKAAGHAFRRAMRVGAKLAHHAELHKAENVEPHEKQLLEDLARDGSEHDEPLHTKLAEHMQGGGFFKKLWHGIKHVVHKVGNIVGTPFELLNSAATGAKKAARDASHGDFTMANDALSTGERALQLATEAEAAMG</sequence>